<dbReference type="AlphaFoldDB" id="A0A8D8CUI5"/>
<feature type="compositionally biased region" description="Basic and acidic residues" evidence="1">
    <location>
        <begin position="45"/>
        <end position="74"/>
    </location>
</feature>
<feature type="signal peptide" evidence="2">
    <location>
        <begin position="1"/>
        <end position="18"/>
    </location>
</feature>
<feature type="compositionally biased region" description="Low complexity" evidence="1">
    <location>
        <begin position="75"/>
        <end position="84"/>
    </location>
</feature>
<organism evidence="3">
    <name type="scientific">Culex pipiens</name>
    <name type="common">House mosquito</name>
    <dbReference type="NCBI Taxonomy" id="7175"/>
    <lineage>
        <taxon>Eukaryota</taxon>
        <taxon>Metazoa</taxon>
        <taxon>Ecdysozoa</taxon>
        <taxon>Arthropoda</taxon>
        <taxon>Hexapoda</taxon>
        <taxon>Insecta</taxon>
        <taxon>Pterygota</taxon>
        <taxon>Neoptera</taxon>
        <taxon>Endopterygota</taxon>
        <taxon>Diptera</taxon>
        <taxon>Nematocera</taxon>
        <taxon>Culicoidea</taxon>
        <taxon>Culicidae</taxon>
        <taxon>Culicinae</taxon>
        <taxon>Culicini</taxon>
        <taxon>Culex</taxon>
        <taxon>Culex</taxon>
    </lineage>
</organism>
<evidence type="ECO:0000313" key="3">
    <source>
        <dbReference type="EMBL" id="CAG6499816.1"/>
    </source>
</evidence>
<sequence>MAFCFSLVFYSVVTRLSAPDVSNSDEAIPDCVTDEEHASSAGNCNERKEKKFKHSREDHRRHSETSSGLRDHHNSLSSSSQWSSGVVVGEAAGPERVDGKGLESFGIGWKTPLAGGMYFIIILRRTQRAISA</sequence>
<accession>A0A8D8CUI5</accession>
<feature type="chain" id="PRO_5034260996" evidence="2">
    <location>
        <begin position="19"/>
        <end position="132"/>
    </location>
</feature>
<evidence type="ECO:0000256" key="1">
    <source>
        <dbReference type="SAM" id="MobiDB-lite"/>
    </source>
</evidence>
<evidence type="ECO:0000256" key="2">
    <source>
        <dbReference type="SAM" id="SignalP"/>
    </source>
</evidence>
<keyword evidence="2" id="KW-0732">Signal</keyword>
<proteinExistence type="predicted"/>
<protein>
    <submittedName>
        <fullName evidence="3">(northern house mosquito) hypothetical protein</fullName>
    </submittedName>
</protein>
<reference evidence="3" key="1">
    <citation type="submission" date="2021-05" db="EMBL/GenBank/DDBJ databases">
        <authorList>
            <person name="Alioto T."/>
            <person name="Alioto T."/>
            <person name="Gomez Garrido J."/>
        </authorList>
    </citation>
    <scope>NUCLEOTIDE SEQUENCE</scope>
</reference>
<name>A0A8D8CUI5_CULPI</name>
<dbReference type="EMBL" id="HBUE01138815">
    <property type="protein sequence ID" value="CAG6499816.1"/>
    <property type="molecule type" value="Transcribed_RNA"/>
</dbReference>
<feature type="region of interest" description="Disordered" evidence="1">
    <location>
        <begin position="32"/>
        <end position="90"/>
    </location>
</feature>